<dbReference type="AlphaFoldDB" id="A0A6N7UU55"/>
<comment type="caution">
    <text evidence="2">The sequence shown here is derived from an EMBL/GenBank/DDBJ whole genome shotgun (WGS) entry which is preliminary data.</text>
</comment>
<accession>A0A6N7UU55</accession>
<dbReference type="Proteomes" id="UP000434409">
    <property type="component" value="Unassembled WGS sequence"/>
</dbReference>
<feature type="signal peptide" evidence="1">
    <location>
        <begin position="1"/>
        <end position="22"/>
    </location>
</feature>
<evidence type="ECO:0000313" key="3">
    <source>
        <dbReference type="Proteomes" id="UP000434409"/>
    </source>
</evidence>
<keyword evidence="3" id="KW-1185">Reference proteome</keyword>
<feature type="chain" id="PRO_5038371287" evidence="1">
    <location>
        <begin position="23"/>
        <end position="68"/>
    </location>
</feature>
<organism evidence="2 3">
    <name type="scientific">Suipraeoptans intestinalis</name>
    <dbReference type="NCBI Taxonomy" id="2606628"/>
    <lineage>
        <taxon>Bacteria</taxon>
        <taxon>Bacillati</taxon>
        <taxon>Bacillota</taxon>
        <taxon>Clostridia</taxon>
        <taxon>Lachnospirales</taxon>
        <taxon>Lachnospiraceae</taxon>
        <taxon>Suipraeoptans</taxon>
    </lineage>
</organism>
<gene>
    <name evidence="2" type="ORF">FYJ34_12235</name>
</gene>
<evidence type="ECO:0000256" key="1">
    <source>
        <dbReference type="SAM" id="SignalP"/>
    </source>
</evidence>
<dbReference type="RefSeq" id="WP_154478982.1">
    <property type="nucleotide sequence ID" value="NZ_VULY01000038.1"/>
</dbReference>
<dbReference type="EMBL" id="VULY01000038">
    <property type="protein sequence ID" value="MSR94924.1"/>
    <property type="molecule type" value="Genomic_DNA"/>
</dbReference>
<sequence>MKQWKRLAALMLSVVLFTSSFAGNVFASETDTVSIGGVEIPKGLESYVGNGRKDVLKKKVGLGVQEIR</sequence>
<keyword evidence="1" id="KW-0732">Signal</keyword>
<name>A0A6N7UU55_9FIRM</name>
<proteinExistence type="predicted"/>
<protein>
    <submittedName>
        <fullName evidence="2">Uncharacterized protein</fullName>
    </submittedName>
</protein>
<evidence type="ECO:0000313" key="2">
    <source>
        <dbReference type="EMBL" id="MSR94924.1"/>
    </source>
</evidence>
<reference evidence="2 3" key="1">
    <citation type="submission" date="2019-08" db="EMBL/GenBank/DDBJ databases">
        <title>In-depth cultivation of the pig gut microbiome towards novel bacterial diversity and tailored functional studies.</title>
        <authorList>
            <person name="Wylensek D."/>
            <person name="Hitch T.C.A."/>
            <person name="Clavel T."/>
        </authorList>
    </citation>
    <scope>NUCLEOTIDE SEQUENCE [LARGE SCALE GENOMIC DNA]</scope>
    <source>
        <strain evidence="2 3">68-1-5</strain>
    </source>
</reference>